<proteinExistence type="predicted"/>
<evidence type="ECO:0000313" key="1">
    <source>
        <dbReference type="EMBL" id="KAH9775726.1"/>
    </source>
</evidence>
<sequence length="869" mass="96944">MNLQRGFPLLLLLQQFKALLKKNLLLSWRHKTSTFVQLFSSLIFILLIYCIQEAIEARLSVSTAFKTVLDPRPLVSPPIPPCEDKFYIKSPCFDFLWSGNDSLKVQRIVGSIMRNNPGRAIPSSKVMSFRTAAEVDDWLYSNPMRCPGALHFVDRNATTISYGIQTNSTPIEMRGRYEDPTFKFQIPLQLAAEREIARSLVGDPNFSWVVGLKEFAHPPGEIFSAVARIGPTFFLAVAMFGFVFQISSLVTEKELKLRQVMTMMGLYDSAYWLSWLTWEGTLVLLSSLFIVIFGMMFQFDFFLNNSFAVLFLLFFLFELNMLVTAFGFPYSDQFSNTYRTIWSLFPPNLLAEALQLLSDATETPQDIGISWSRRTECAPNDTECVITINDIYIWLVATFFVWFILAIYLDNIIPNAAGVRKSTFYFLKPGYWTGKGGNKIEEGSICSCVGSVPPMEHITPDDEDVLEEENMVKQQIRESIPDPNVAVQIRGLVKTFPGTRKIGCCCKCQKTSPYHAIKFNILWDALSGEEHLHLFANIKGLPLDSIKSVAEKSLAEVRLSKAGKVRAGSYSGGMKRRLSVAIALIGDPKLVILDEPTTGMDPITRRHVWDIIQDAKKGRAIILTTHSMEEADILSDRIAIMAKGRLRCIGTSIRLKSKFGTGFIVTVNFTGSNNGQSPLNGDHEVASPHHDAVKQFFETHLDVLPKEENKAFLTYVIPHDREAILKKFFVELQDREKELGIADIQVSLTTLEDVFLNIAKQAELETAAAEGRLVTLNLTSGPSVEIPPGARFVGIPGTDSAENPRGIMVEVYWEQDDTGALCISGHSPEKPIPPHVELDASSASTSRGNLLGQTGPVHGIVIDPNQIGD</sequence>
<comment type="caution">
    <text evidence="1">The sequence shown here is derived from an EMBL/GenBank/DDBJ whole genome shotgun (WGS) entry which is preliminary data.</text>
</comment>
<evidence type="ECO:0000313" key="2">
    <source>
        <dbReference type="Proteomes" id="UP000829398"/>
    </source>
</evidence>
<accession>A0ACB8LQJ8</accession>
<dbReference type="Proteomes" id="UP000829398">
    <property type="component" value="Chromosome 3"/>
</dbReference>
<gene>
    <name evidence="1" type="ORF">KPL71_006486</name>
</gene>
<reference evidence="2" key="1">
    <citation type="journal article" date="2023" name="Hortic. Res.">
        <title>A chromosome-level phased genome enabling allele-level studies in sweet orange: a case study on citrus Huanglongbing tolerance.</title>
        <authorList>
            <person name="Wu B."/>
            <person name="Yu Q."/>
            <person name="Deng Z."/>
            <person name="Duan Y."/>
            <person name="Luo F."/>
            <person name="Gmitter F. Jr."/>
        </authorList>
    </citation>
    <scope>NUCLEOTIDE SEQUENCE [LARGE SCALE GENOMIC DNA]</scope>
    <source>
        <strain evidence="2">cv. Valencia</strain>
    </source>
</reference>
<organism evidence="1 2">
    <name type="scientific">Citrus sinensis</name>
    <name type="common">Sweet orange</name>
    <name type="synonym">Citrus aurantium var. sinensis</name>
    <dbReference type="NCBI Taxonomy" id="2711"/>
    <lineage>
        <taxon>Eukaryota</taxon>
        <taxon>Viridiplantae</taxon>
        <taxon>Streptophyta</taxon>
        <taxon>Embryophyta</taxon>
        <taxon>Tracheophyta</taxon>
        <taxon>Spermatophyta</taxon>
        <taxon>Magnoliopsida</taxon>
        <taxon>eudicotyledons</taxon>
        <taxon>Gunneridae</taxon>
        <taxon>Pentapetalae</taxon>
        <taxon>rosids</taxon>
        <taxon>malvids</taxon>
        <taxon>Sapindales</taxon>
        <taxon>Rutaceae</taxon>
        <taxon>Aurantioideae</taxon>
        <taxon>Citrus</taxon>
    </lineage>
</organism>
<name>A0ACB8LQJ8_CITSI</name>
<dbReference type="EMBL" id="CM039172">
    <property type="protein sequence ID" value="KAH9775726.1"/>
    <property type="molecule type" value="Genomic_DNA"/>
</dbReference>
<keyword evidence="2" id="KW-1185">Reference proteome</keyword>
<protein>
    <submittedName>
        <fullName evidence="1">ABC transporter A family member 2</fullName>
    </submittedName>
</protein>